<evidence type="ECO:0000313" key="3">
    <source>
        <dbReference type="Proteomes" id="UP000799770"/>
    </source>
</evidence>
<name>A0A6A5YT12_9PLEO</name>
<keyword evidence="3" id="KW-1185">Reference proteome</keyword>
<protein>
    <submittedName>
        <fullName evidence="2">Uncharacterized protein</fullName>
    </submittedName>
</protein>
<dbReference type="Proteomes" id="UP000799770">
    <property type="component" value="Unassembled WGS sequence"/>
</dbReference>
<feature type="compositionally biased region" description="Pro residues" evidence="1">
    <location>
        <begin position="40"/>
        <end position="50"/>
    </location>
</feature>
<evidence type="ECO:0000256" key="1">
    <source>
        <dbReference type="SAM" id="MobiDB-lite"/>
    </source>
</evidence>
<sequence length="375" mass="41502">MALTPEELDLVMSDEDINHDAILIPQDDPVQDDATKLPVPGAPPTPPSDRPPSVLLSSVAEANAQLSKHYSRKPAVFTLPTLVQCELSGPRRDESTACQNGGRGDVNPAADANAEARAKWAQKQTEALLAAQQRQLDILENECLKTMFGEPPEPILMHFTPLTLEQATSQANALGRWDRQTKEPRRQPLLVQGPERLPFNESVIFPVYQAFADAAGYEPPHPDWPKYLQDVARLPPEPVDTVMKKQLILKDRDTFGHEVRISSIRHGSRPYTCGAPLHDCDPVKFRIKEVSEIACSFLVAGRGPRHTLTLPPMFLMEPMVGEDGALFAEMAEHGGTMRVPMVSSEGDLARGRETLRMREGTVFGDHPDGSFWQSR</sequence>
<reference evidence="2" key="1">
    <citation type="journal article" date="2020" name="Stud. Mycol.">
        <title>101 Dothideomycetes genomes: a test case for predicting lifestyles and emergence of pathogens.</title>
        <authorList>
            <person name="Haridas S."/>
            <person name="Albert R."/>
            <person name="Binder M."/>
            <person name="Bloem J."/>
            <person name="Labutti K."/>
            <person name="Salamov A."/>
            <person name="Andreopoulos B."/>
            <person name="Baker S."/>
            <person name="Barry K."/>
            <person name="Bills G."/>
            <person name="Bluhm B."/>
            <person name="Cannon C."/>
            <person name="Castanera R."/>
            <person name="Culley D."/>
            <person name="Daum C."/>
            <person name="Ezra D."/>
            <person name="Gonzalez J."/>
            <person name="Henrissat B."/>
            <person name="Kuo A."/>
            <person name="Liang C."/>
            <person name="Lipzen A."/>
            <person name="Lutzoni F."/>
            <person name="Magnuson J."/>
            <person name="Mondo S."/>
            <person name="Nolan M."/>
            <person name="Ohm R."/>
            <person name="Pangilinan J."/>
            <person name="Park H.-J."/>
            <person name="Ramirez L."/>
            <person name="Alfaro M."/>
            <person name="Sun H."/>
            <person name="Tritt A."/>
            <person name="Yoshinaga Y."/>
            <person name="Zwiers L.-H."/>
            <person name="Turgeon B."/>
            <person name="Goodwin S."/>
            <person name="Spatafora J."/>
            <person name="Crous P."/>
            <person name="Grigoriev I."/>
        </authorList>
    </citation>
    <scope>NUCLEOTIDE SEQUENCE</scope>
    <source>
        <strain evidence="2">CBS 627.86</strain>
    </source>
</reference>
<organism evidence="2 3">
    <name type="scientific">Lophiotrema nucula</name>
    <dbReference type="NCBI Taxonomy" id="690887"/>
    <lineage>
        <taxon>Eukaryota</taxon>
        <taxon>Fungi</taxon>
        <taxon>Dikarya</taxon>
        <taxon>Ascomycota</taxon>
        <taxon>Pezizomycotina</taxon>
        <taxon>Dothideomycetes</taxon>
        <taxon>Pleosporomycetidae</taxon>
        <taxon>Pleosporales</taxon>
        <taxon>Lophiotremataceae</taxon>
        <taxon>Lophiotrema</taxon>
    </lineage>
</organism>
<gene>
    <name evidence="2" type="ORF">BDV96DRAFT_604520</name>
</gene>
<proteinExistence type="predicted"/>
<dbReference type="EMBL" id="ML977341">
    <property type="protein sequence ID" value="KAF2109627.1"/>
    <property type="molecule type" value="Genomic_DNA"/>
</dbReference>
<evidence type="ECO:0000313" key="2">
    <source>
        <dbReference type="EMBL" id="KAF2109627.1"/>
    </source>
</evidence>
<accession>A0A6A5YT12</accession>
<dbReference type="AlphaFoldDB" id="A0A6A5YT12"/>
<feature type="region of interest" description="Disordered" evidence="1">
    <location>
        <begin position="25"/>
        <end position="54"/>
    </location>
</feature>